<dbReference type="PANTHER" id="PTHR47480">
    <property type="entry name" value="EG45-LIKE DOMAIN CONTAINING PROTEIN"/>
    <property type="match status" value="1"/>
</dbReference>
<feature type="domain" description="Expansin-like EG45" evidence="2">
    <location>
        <begin position="32"/>
        <end position="140"/>
    </location>
</feature>
<keyword evidence="4" id="KW-1185">Reference proteome</keyword>
<dbReference type="EMBL" id="RIBY02001457">
    <property type="protein sequence ID" value="KAH9828755.1"/>
    <property type="molecule type" value="Genomic_DNA"/>
</dbReference>
<gene>
    <name evidence="3" type="ORF">Tdes44962_MAKER09233</name>
</gene>
<feature type="signal peptide" evidence="1">
    <location>
        <begin position="1"/>
        <end position="19"/>
    </location>
</feature>
<protein>
    <submittedName>
        <fullName evidence="3">EG45-like domain containing protein</fullName>
    </submittedName>
</protein>
<dbReference type="Pfam" id="PF03330">
    <property type="entry name" value="DPBB_1"/>
    <property type="match status" value="1"/>
</dbReference>
<organism evidence="3 4">
    <name type="scientific">Teratosphaeria destructans</name>
    <dbReference type="NCBI Taxonomy" id="418781"/>
    <lineage>
        <taxon>Eukaryota</taxon>
        <taxon>Fungi</taxon>
        <taxon>Dikarya</taxon>
        <taxon>Ascomycota</taxon>
        <taxon>Pezizomycotina</taxon>
        <taxon>Dothideomycetes</taxon>
        <taxon>Dothideomycetidae</taxon>
        <taxon>Mycosphaerellales</taxon>
        <taxon>Teratosphaeriaceae</taxon>
        <taxon>Teratosphaeria</taxon>
    </lineage>
</organism>
<evidence type="ECO:0000313" key="3">
    <source>
        <dbReference type="EMBL" id="KAH9828755.1"/>
    </source>
</evidence>
<dbReference type="InterPro" id="IPR036908">
    <property type="entry name" value="RlpA-like_sf"/>
</dbReference>
<dbReference type="Gene3D" id="2.40.40.10">
    <property type="entry name" value="RlpA-like domain"/>
    <property type="match status" value="1"/>
</dbReference>
<dbReference type="PROSITE" id="PS50842">
    <property type="entry name" value="EXPANSIN_EG45"/>
    <property type="match status" value="1"/>
</dbReference>
<dbReference type="InterPro" id="IPR009009">
    <property type="entry name" value="RlpA-like_DPBB"/>
</dbReference>
<evidence type="ECO:0000256" key="1">
    <source>
        <dbReference type="SAM" id="SignalP"/>
    </source>
</evidence>
<dbReference type="InterPro" id="IPR007112">
    <property type="entry name" value="Expansin/allergen_DPBB_dom"/>
</dbReference>
<keyword evidence="1" id="KW-0732">Signal</keyword>
<dbReference type="Proteomes" id="UP001138500">
    <property type="component" value="Unassembled WGS sequence"/>
</dbReference>
<evidence type="ECO:0000313" key="4">
    <source>
        <dbReference type="Proteomes" id="UP001138500"/>
    </source>
</evidence>
<accession>A0A9W7STY6</accession>
<dbReference type="OrthoDB" id="5230767at2759"/>
<dbReference type="AlphaFoldDB" id="A0A9W7STY6"/>
<feature type="chain" id="PRO_5040806026" evidence="1">
    <location>
        <begin position="20"/>
        <end position="140"/>
    </location>
</feature>
<evidence type="ECO:0000259" key="2">
    <source>
        <dbReference type="PROSITE" id="PS50842"/>
    </source>
</evidence>
<sequence length="140" mass="14895">MQQNVITIVLALYALGSRADVATAGVYPPPYQGTECYGSDPSQFPSSNLFGCASEGVWDNGAACGRQYLVRCISATQSGTCIPQKTIQIRIIDRCGPGSQSGRAQYGGTIVLTTTAMSAIAHMEKLTSRSPLINIEFQQV</sequence>
<name>A0A9W7STY6_9PEZI</name>
<comment type="caution">
    <text evidence="3">The sequence shown here is derived from an EMBL/GenBank/DDBJ whole genome shotgun (WGS) entry which is preliminary data.</text>
</comment>
<dbReference type="CDD" id="cd22269">
    <property type="entry name" value="DPBB_EG45-like"/>
    <property type="match status" value="1"/>
</dbReference>
<dbReference type="PANTHER" id="PTHR47480:SF1">
    <property type="entry name" value="EG45-LIKE DOMAIN CONTAINING PROTEIN 1"/>
    <property type="match status" value="1"/>
</dbReference>
<proteinExistence type="predicted"/>
<reference evidence="3 4" key="1">
    <citation type="journal article" date="2018" name="IMA Fungus">
        <title>IMA Genome-F 10: Nine draft genome sequences of Claviceps purpurea s.lat., including C. arundinis, C. humidiphila, and C. cf. spartinae, pseudomolecules for the pitch canker pathogen Fusarium circinatum, draft genome of Davidsoniella eucalypti, Grosmannia galeiformis, Quambalaria eucalypti, and Teratosphaeria destructans.</title>
        <authorList>
            <person name="Wingfield B.D."/>
            <person name="Liu M."/>
            <person name="Nguyen H.D."/>
            <person name="Lane F.A."/>
            <person name="Morgan S.W."/>
            <person name="De Vos L."/>
            <person name="Wilken P.M."/>
            <person name="Duong T.A."/>
            <person name="Aylward J."/>
            <person name="Coetzee M.P."/>
            <person name="Dadej K."/>
            <person name="De Beer Z.W."/>
            <person name="Findlay W."/>
            <person name="Havenga M."/>
            <person name="Kolarik M."/>
            <person name="Menzies J.G."/>
            <person name="Naidoo K."/>
            <person name="Pochopski O."/>
            <person name="Shoukouhi P."/>
            <person name="Santana Q.C."/>
            <person name="Seifert K.A."/>
            <person name="Soal N."/>
            <person name="Steenkamp E.T."/>
            <person name="Tatham C.T."/>
            <person name="van der Nest M.A."/>
            <person name="Wingfield M.J."/>
        </authorList>
    </citation>
    <scope>NUCLEOTIDE SEQUENCE [LARGE SCALE GENOMIC DNA]</scope>
    <source>
        <strain evidence="3">CMW44962</strain>
    </source>
</reference>
<dbReference type="SUPFAM" id="SSF50685">
    <property type="entry name" value="Barwin-like endoglucanases"/>
    <property type="match status" value="1"/>
</dbReference>
<reference evidence="3 4" key="2">
    <citation type="journal article" date="2021" name="Curr. Genet.">
        <title>Genetic response to nitrogen starvation in the aggressive Eucalyptus foliar pathogen Teratosphaeria destructans.</title>
        <authorList>
            <person name="Havenga M."/>
            <person name="Wingfield B.D."/>
            <person name="Wingfield M.J."/>
            <person name="Dreyer L.L."/>
            <person name="Roets F."/>
            <person name="Aylward J."/>
        </authorList>
    </citation>
    <scope>NUCLEOTIDE SEQUENCE [LARGE SCALE GENOMIC DNA]</scope>
    <source>
        <strain evidence="3">CMW44962</strain>
    </source>
</reference>